<dbReference type="GO" id="GO:0004850">
    <property type="term" value="F:uridine phosphorylase activity"/>
    <property type="evidence" value="ECO:0007669"/>
    <property type="project" value="RHEA"/>
</dbReference>
<accession>A0A4R2GDX0</accession>
<comment type="catalytic activity">
    <reaction evidence="3">
        <text>inosine + phosphate = alpha-D-ribose 1-phosphate + hypoxanthine</text>
        <dbReference type="Rhea" id="RHEA:27646"/>
        <dbReference type="ChEBI" id="CHEBI:17368"/>
        <dbReference type="ChEBI" id="CHEBI:17596"/>
        <dbReference type="ChEBI" id="CHEBI:43474"/>
        <dbReference type="ChEBI" id="CHEBI:57720"/>
        <dbReference type="EC" id="2.4.2.1"/>
    </reaction>
</comment>
<dbReference type="GO" id="GO:0005829">
    <property type="term" value="C:cytosol"/>
    <property type="evidence" value="ECO:0007669"/>
    <property type="project" value="TreeGrafter"/>
</dbReference>
<proteinExistence type="inferred from homology"/>
<organism evidence="4 5">
    <name type="scientific">Natronoflexus pectinivorans</name>
    <dbReference type="NCBI Taxonomy" id="682526"/>
    <lineage>
        <taxon>Bacteria</taxon>
        <taxon>Pseudomonadati</taxon>
        <taxon>Bacteroidota</taxon>
        <taxon>Bacteroidia</taxon>
        <taxon>Marinilabiliales</taxon>
        <taxon>Marinilabiliaceae</taxon>
        <taxon>Natronoflexus</taxon>
    </lineage>
</organism>
<sequence>MYKVNEYFDGKVASISHNSADGKATVGVMAAGEYEFGTSSVEIMTIIAGEMKIKLSGETEWTTYKKFDSFRVEKDTSFQVSVTHDTPYLCLYL</sequence>
<reference evidence="4 5" key="1">
    <citation type="submission" date="2019-03" db="EMBL/GenBank/DDBJ databases">
        <title>Genomic Encyclopedia of Type Strains, Phase IV (KMG-IV): sequencing the most valuable type-strain genomes for metagenomic binning, comparative biology and taxonomic classification.</title>
        <authorList>
            <person name="Goeker M."/>
        </authorList>
    </citation>
    <scope>NUCLEOTIDE SEQUENCE [LARGE SCALE GENOMIC DNA]</scope>
    <source>
        <strain evidence="4 5">DSM 24179</strain>
    </source>
</reference>
<name>A0A4R2GDX0_9BACT</name>
<dbReference type="GO" id="GO:0004731">
    <property type="term" value="F:purine-nucleoside phosphorylase activity"/>
    <property type="evidence" value="ECO:0007669"/>
    <property type="project" value="UniProtKB-UniRule"/>
</dbReference>
<dbReference type="Pfam" id="PF06865">
    <property type="entry name" value="Ppnp"/>
    <property type="match status" value="1"/>
</dbReference>
<evidence type="ECO:0000256" key="3">
    <source>
        <dbReference type="HAMAP-Rule" id="MF_01537"/>
    </source>
</evidence>
<comment type="catalytic activity">
    <reaction evidence="3">
        <text>thymidine + phosphate = 2-deoxy-alpha-D-ribose 1-phosphate + thymine</text>
        <dbReference type="Rhea" id="RHEA:16037"/>
        <dbReference type="ChEBI" id="CHEBI:17748"/>
        <dbReference type="ChEBI" id="CHEBI:17821"/>
        <dbReference type="ChEBI" id="CHEBI:43474"/>
        <dbReference type="ChEBI" id="CHEBI:57259"/>
        <dbReference type="EC" id="2.4.2.2"/>
    </reaction>
</comment>
<comment type="catalytic activity">
    <reaction evidence="3">
        <text>guanosine + phosphate = alpha-D-ribose 1-phosphate + guanine</text>
        <dbReference type="Rhea" id="RHEA:13233"/>
        <dbReference type="ChEBI" id="CHEBI:16235"/>
        <dbReference type="ChEBI" id="CHEBI:16750"/>
        <dbReference type="ChEBI" id="CHEBI:43474"/>
        <dbReference type="ChEBI" id="CHEBI:57720"/>
        <dbReference type="EC" id="2.4.2.1"/>
    </reaction>
</comment>
<keyword evidence="2 3" id="KW-0808">Transferase</keyword>
<dbReference type="HAMAP" id="MF_01537">
    <property type="entry name" value="Nucleos_phosphorylase_PpnP"/>
    <property type="match status" value="1"/>
</dbReference>
<keyword evidence="1 3" id="KW-0328">Glycosyltransferase</keyword>
<dbReference type="FunFam" id="2.60.120.10:FF:000016">
    <property type="entry name" value="Pyrimidine/purine nucleoside phosphorylase"/>
    <property type="match status" value="1"/>
</dbReference>
<evidence type="ECO:0000256" key="2">
    <source>
        <dbReference type="ARBA" id="ARBA00022679"/>
    </source>
</evidence>
<dbReference type="RefSeq" id="WP_132434791.1">
    <property type="nucleotide sequence ID" value="NZ_SLWK01000014.1"/>
</dbReference>
<dbReference type="InterPro" id="IPR009664">
    <property type="entry name" value="Ppnp"/>
</dbReference>
<dbReference type="Proteomes" id="UP000295221">
    <property type="component" value="Unassembled WGS sequence"/>
</dbReference>
<dbReference type="AlphaFoldDB" id="A0A4R2GDX0"/>
<comment type="similarity">
    <text evidence="3">Belongs to the nucleoside phosphorylase PpnP family.</text>
</comment>
<dbReference type="PANTHER" id="PTHR36540">
    <property type="entry name" value="PYRIMIDINE/PURINE NUCLEOSIDE PHOSPHORYLASE"/>
    <property type="match status" value="1"/>
</dbReference>
<dbReference type="Gene3D" id="2.60.120.10">
    <property type="entry name" value="Jelly Rolls"/>
    <property type="match status" value="1"/>
</dbReference>
<gene>
    <name evidence="3" type="primary">ppnP</name>
    <name evidence="4" type="ORF">EV194_1149</name>
</gene>
<comment type="catalytic activity">
    <reaction evidence="3">
        <text>adenosine + phosphate = alpha-D-ribose 1-phosphate + adenine</text>
        <dbReference type="Rhea" id="RHEA:27642"/>
        <dbReference type="ChEBI" id="CHEBI:16335"/>
        <dbReference type="ChEBI" id="CHEBI:16708"/>
        <dbReference type="ChEBI" id="CHEBI:43474"/>
        <dbReference type="ChEBI" id="CHEBI:57720"/>
        <dbReference type="EC" id="2.4.2.1"/>
    </reaction>
</comment>
<keyword evidence="5" id="KW-1185">Reference proteome</keyword>
<dbReference type="OrthoDB" id="9793848at2"/>
<dbReference type="GO" id="GO:0009032">
    <property type="term" value="F:thymidine phosphorylase activity"/>
    <property type="evidence" value="ECO:0007669"/>
    <property type="project" value="RHEA"/>
</dbReference>
<comment type="caution">
    <text evidence="4">The sequence shown here is derived from an EMBL/GenBank/DDBJ whole genome shotgun (WGS) entry which is preliminary data.</text>
</comment>
<comment type="catalytic activity">
    <reaction evidence="3">
        <text>xanthosine + phosphate = alpha-D-ribose 1-phosphate + xanthine</text>
        <dbReference type="Rhea" id="RHEA:27638"/>
        <dbReference type="ChEBI" id="CHEBI:17712"/>
        <dbReference type="ChEBI" id="CHEBI:18107"/>
        <dbReference type="ChEBI" id="CHEBI:43474"/>
        <dbReference type="ChEBI" id="CHEBI:57720"/>
        <dbReference type="EC" id="2.4.2.1"/>
    </reaction>
</comment>
<dbReference type="InterPro" id="IPR014710">
    <property type="entry name" value="RmlC-like_jellyroll"/>
</dbReference>
<dbReference type="EC" id="2.4.2.1" evidence="3"/>
<dbReference type="GO" id="GO:0047975">
    <property type="term" value="F:guanosine phosphorylase activity"/>
    <property type="evidence" value="ECO:0007669"/>
    <property type="project" value="RHEA"/>
</dbReference>
<dbReference type="PANTHER" id="PTHR36540:SF1">
    <property type="entry name" value="PYRIMIDINE_PURINE NUCLEOSIDE PHOSPHORYLASE"/>
    <property type="match status" value="1"/>
</dbReference>
<dbReference type="SUPFAM" id="SSF51182">
    <property type="entry name" value="RmlC-like cupins"/>
    <property type="match status" value="1"/>
</dbReference>
<comment type="function">
    <text evidence="3">Catalyzes the phosphorolysis of diverse nucleosides, yielding D-ribose 1-phosphate and the respective free bases. Can use uridine, adenosine, guanosine, cytidine, thymidine, inosine and xanthosine as substrates. Also catalyzes the reverse reactions.</text>
</comment>
<dbReference type="EC" id="2.4.2.2" evidence="3"/>
<comment type="catalytic activity">
    <reaction evidence="3">
        <text>cytidine + phosphate = cytosine + alpha-D-ribose 1-phosphate</text>
        <dbReference type="Rhea" id="RHEA:52540"/>
        <dbReference type="ChEBI" id="CHEBI:16040"/>
        <dbReference type="ChEBI" id="CHEBI:17562"/>
        <dbReference type="ChEBI" id="CHEBI:43474"/>
        <dbReference type="ChEBI" id="CHEBI:57720"/>
        <dbReference type="EC" id="2.4.2.2"/>
    </reaction>
</comment>
<evidence type="ECO:0000256" key="1">
    <source>
        <dbReference type="ARBA" id="ARBA00022676"/>
    </source>
</evidence>
<comment type="catalytic activity">
    <reaction evidence="3">
        <text>a purine D-ribonucleoside + phosphate = a purine nucleobase + alpha-D-ribose 1-phosphate</text>
        <dbReference type="Rhea" id="RHEA:19805"/>
        <dbReference type="ChEBI" id="CHEBI:26386"/>
        <dbReference type="ChEBI" id="CHEBI:43474"/>
        <dbReference type="ChEBI" id="CHEBI:57720"/>
        <dbReference type="ChEBI" id="CHEBI:142355"/>
        <dbReference type="EC" id="2.4.2.1"/>
    </reaction>
</comment>
<evidence type="ECO:0000313" key="5">
    <source>
        <dbReference type="Proteomes" id="UP000295221"/>
    </source>
</evidence>
<dbReference type="InterPro" id="IPR011051">
    <property type="entry name" value="RmlC_Cupin_sf"/>
</dbReference>
<dbReference type="EMBL" id="SLWK01000014">
    <property type="protein sequence ID" value="TCO06031.1"/>
    <property type="molecule type" value="Genomic_DNA"/>
</dbReference>
<comment type="catalytic activity">
    <reaction evidence="3">
        <text>uridine + phosphate = alpha-D-ribose 1-phosphate + uracil</text>
        <dbReference type="Rhea" id="RHEA:24388"/>
        <dbReference type="ChEBI" id="CHEBI:16704"/>
        <dbReference type="ChEBI" id="CHEBI:17568"/>
        <dbReference type="ChEBI" id="CHEBI:43474"/>
        <dbReference type="ChEBI" id="CHEBI:57720"/>
        <dbReference type="EC" id="2.4.2.2"/>
    </reaction>
</comment>
<evidence type="ECO:0000313" key="4">
    <source>
        <dbReference type="EMBL" id="TCO06031.1"/>
    </source>
</evidence>
<protein>
    <recommendedName>
        <fullName evidence="3">Pyrimidine/purine nucleoside phosphorylase</fullName>
        <ecNumber evidence="3">2.4.2.1</ecNumber>
        <ecNumber evidence="3">2.4.2.2</ecNumber>
    </recommendedName>
    <alternativeName>
        <fullName evidence="3">Adenosine phosphorylase</fullName>
    </alternativeName>
    <alternativeName>
        <fullName evidence="3">Cytidine phosphorylase</fullName>
    </alternativeName>
    <alternativeName>
        <fullName evidence="3">Guanosine phosphorylase</fullName>
    </alternativeName>
    <alternativeName>
        <fullName evidence="3">Inosine phosphorylase</fullName>
    </alternativeName>
    <alternativeName>
        <fullName evidence="3">Thymidine phosphorylase</fullName>
    </alternativeName>
    <alternativeName>
        <fullName evidence="3">Uridine phosphorylase</fullName>
    </alternativeName>
    <alternativeName>
        <fullName evidence="3">Xanthosine phosphorylase</fullName>
    </alternativeName>
</protein>